<name>A0A0A0DD35_9PROT</name>
<dbReference type="Proteomes" id="UP000029995">
    <property type="component" value="Unassembled WGS sequence"/>
</dbReference>
<protein>
    <submittedName>
        <fullName evidence="2">Uncharacterized protein</fullName>
    </submittedName>
</protein>
<evidence type="ECO:0000256" key="1">
    <source>
        <dbReference type="SAM" id="SignalP"/>
    </source>
</evidence>
<keyword evidence="1" id="KW-0732">Signal</keyword>
<evidence type="ECO:0000313" key="3">
    <source>
        <dbReference type="Proteomes" id="UP000029995"/>
    </source>
</evidence>
<accession>A0A0A0DD35</accession>
<dbReference type="AlphaFoldDB" id="A0A0A0DD35"/>
<gene>
    <name evidence="2" type="ORF">P409_00805</name>
</gene>
<organism evidence="2 3">
    <name type="scientific">Inquilinus limosus MP06</name>
    <dbReference type="NCBI Taxonomy" id="1398085"/>
    <lineage>
        <taxon>Bacteria</taxon>
        <taxon>Pseudomonadati</taxon>
        <taxon>Pseudomonadota</taxon>
        <taxon>Alphaproteobacteria</taxon>
        <taxon>Rhodospirillales</taxon>
        <taxon>Rhodospirillaceae</taxon>
        <taxon>Inquilinus</taxon>
    </lineage>
</organism>
<proteinExistence type="predicted"/>
<feature type="signal peptide" evidence="1">
    <location>
        <begin position="1"/>
        <end position="23"/>
    </location>
</feature>
<feature type="chain" id="PRO_5001960956" evidence="1">
    <location>
        <begin position="24"/>
        <end position="325"/>
    </location>
</feature>
<dbReference type="OrthoDB" id="8082136at2"/>
<reference evidence="2 3" key="1">
    <citation type="submission" date="2014-01" db="EMBL/GenBank/DDBJ databases">
        <title>Genome sequence determination for a cystic fibrosis isolate, Inquilinus limosus.</title>
        <authorList>
            <person name="Pino M."/>
            <person name="Di Conza J."/>
            <person name="Gutkind G."/>
        </authorList>
    </citation>
    <scope>NUCLEOTIDE SEQUENCE [LARGE SCALE GENOMIC DNA]</scope>
    <source>
        <strain evidence="2 3">MP06</strain>
    </source>
</reference>
<evidence type="ECO:0000313" key="2">
    <source>
        <dbReference type="EMBL" id="KGM36049.1"/>
    </source>
</evidence>
<dbReference type="RefSeq" id="WP_034830809.1">
    <property type="nucleotide sequence ID" value="NZ_JANX01000002.1"/>
</dbReference>
<comment type="caution">
    <text evidence="2">The sequence shown here is derived from an EMBL/GenBank/DDBJ whole genome shotgun (WGS) entry which is preliminary data.</text>
</comment>
<sequence length="325" mass="34593">MNRRALLLAASAATAFAAASARAETAVEIPAWSPVIGQRIAYQIQMSSGVGETAAANLPPAEFGDYIEHATVLAHTDTGYTILWELSSEISPGADPFNAALGIDKYYGINKNHKDALSYFGIDQIEIKTDLAGVPEMMALTPDESYVSGENRFDSMALQQQQLRKSGRNPLESIVPQAFLLGHMQARVAGPRIVGSHWSSDTTTTVGGSKVPVQIDWALKGIDERAQTAKIVWSGQADPAALAAAWEAGRSARAIQQAILDGLVRDMGAEPADPFPEKGRPAASFSGSASVSLRDGSAITVRETVISDDGRMRRATTTVVTRLDP</sequence>
<dbReference type="EMBL" id="JANX01000002">
    <property type="protein sequence ID" value="KGM36049.1"/>
    <property type="molecule type" value="Genomic_DNA"/>
</dbReference>